<name>X0LUY2_FUSOX</name>
<dbReference type="Proteomes" id="UP000030701">
    <property type="component" value="Unassembled WGS sequence"/>
</dbReference>
<dbReference type="HOGENOM" id="CLU_3299415_0_0_1"/>
<feature type="compositionally biased region" description="Basic residues" evidence="1">
    <location>
        <begin position="1"/>
        <end position="12"/>
    </location>
</feature>
<evidence type="ECO:0000256" key="1">
    <source>
        <dbReference type="SAM" id="MobiDB-lite"/>
    </source>
</evidence>
<feature type="region of interest" description="Disordered" evidence="1">
    <location>
        <begin position="1"/>
        <end position="28"/>
    </location>
</feature>
<proteinExistence type="predicted"/>
<accession>X0LUY2</accession>
<dbReference type="EMBL" id="KK035709">
    <property type="protein sequence ID" value="EXM12305.1"/>
    <property type="molecule type" value="Genomic_DNA"/>
</dbReference>
<organism evidence="2">
    <name type="scientific">Fusarium oxysporum f. sp. vasinfectum 25433</name>
    <dbReference type="NCBI Taxonomy" id="1089449"/>
    <lineage>
        <taxon>Eukaryota</taxon>
        <taxon>Fungi</taxon>
        <taxon>Dikarya</taxon>
        <taxon>Ascomycota</taxon>
        <taxon>Pezizomycotina</taxon>
        <taxon>Sordariomycetes</taxon>
        <taxon>Hypocreomycetidae</taxon>
        <taxon>Hypocreales</taxon>
        <taxon>Nectriaceae</taxon>
        <taxon>Fusarium</taxon>
        <taxon>Fusarium oxysporum species complex</taxon>
    </lineage>
</organism>
<evidence type="ECO:0000313" key="2">
    <source>
        <dbReference type="EMBL" id="EXM12305.1"/>
    </source>
</evidence>
<reference evidence="2" key="2">
    <citation type="submission" date="2014-03" db="EMBL/GenBank/DDBJ databases">
        <title>The Genome Annotation of Fusarium oxysporum Cotton.</title>
        <authorList>
            <consortium name="The Broad Institute Genomics Platform"/>
            <person name="Ma L.-J."/>
            <person name="Corby-Kistler H."/>
            <person name="Broz K."/>
            <person name="Gale L.R."/>
            <person name="Jonkers W."/>
            <person name="O'Donnell K."/>
            <person name="Ploetz R."/>
            <person name="Steinberg C."/>
            <person name="Schwartz D.C."/>
            <person name="VanEtten H."/>
            <person name="Zhou S."/>
            <person name="Young S.K."/>
            <person name="Zeng Q."/>
            <person name="Gargeya S."/>
            <person name="Fitzgerald M."/>
            <person name="Abouelleil A."/>
            <person name="Alvarado L."/>
            <person name="Chapman S.B."/>
            <person name="Gainer-Dewar J."/>
            <person name="Goldberg J."/>
            <person name="Griggs A."/>
            <person name="Gujja S."/>
            <person name="Hansen M."/>
            <person name="Howarth C."/>
            <person name="Imamovic A."/>
            <person name="Ireland A."/>
            <person name="Larimer J."/>
            <person name="McCowan C."/>
            <person name="Murphy C."/>
            <person name="Pearson M."/>
            <person name="Poon T.W."/>
            <person name="Priest M."/>
            <person name="Roberts A."/>
            <person name="Saif S."/>
            <person name="Shea T."/>
            <person name="Sykes S."/>
            <person name="Wortman J."/>
            <person name="Nusbaum C."/>
            <person name="Birren B."/>
        </authorList>
    </citation>
    <scope>NUCLEOTIDE SEQUENCE</scope>
    <source>
        <strain evidence="2">25433</strain>
    </source>
</reference>
<protein>
    <submittedName>
        <fullName evidence="2">Uncharacterized protein</fullName>
    </submittedName>
</protein>
<dbReference type="AlphaFoldDB" id="X0LUY2"/>
<sequence length="40" mass="4624">MARTRMLSRKRSSKDFTRQRRSMKSGGGEVLLENGITLLR</sequence>
<gene>
    <name evidence="2" type="ORF">FOTG_19194</name>
</gene>
<reference evidence="2" key="1">
    <citation type="submission" date="2011-11" db="EMBL/GenBank/DDBJ databases">
        <title>The Genome Sequence of Fusarium oxysporum Cotton.</title>
        <authorList>
            <consortium name="The Broad Institute Genome Sequencing Platform"/>
            <person name="Ma L.-J."/>
            <person name="Gale L.R."/>
            <person name="Schwartz D.C."/>
            <person name="Zhou S."/>
            <person name="Corby-Kistler H."/>
            <person name="Young S.K."/>
            <person name="Zeng Q."/>
            <person name="Gargeya S."/>
            <person name="Fitzgerald M."/>
            <person name="Haas B."/>
            <person name="Abouelleil A."/>
            <person name="Alvarado L."/>
            <person name="Arachchi H.M."/>
            <person name="Berlin A."/>
            <person name="Brown A."/>
            <person name="Chapman S.B."/>
            <person name="Chen Z."/>
            <person name="Dunbar C."/>
            <person name="Freedman E."/>
            <person name="Gearin G."/>
            <person name="Goldberg J."/>
            <person name="Griggs A."/>
            <person name="Gujja S."/>
            <person name="Heiman D."/>
            <person name="Howarth C."/>
            <person name="Larson L."/>
            <person name="Lui A."/>
            <person name="MacDonald P.J.P."/>
            <person name="Montmayeur A."/>
            <person name="Murphy C."/>
            <person name="Neiman D."/>
            <person name="Pearson M."/>
            <person name="Priest M."/>
            <person name="Roberts A."/>
            <person name="Saif S."/>
            <person name="Shea T."/>
            <person name="Shenoy N."/>
            <person name="Sisk P."/>
            <person name="Stolte C."/>
            <person name="Sykes S."/>
            <person name="Wortman J."/>
            <person name="Nusbaum C."/>
            <person name="Birren B."/>
        </authorList>
    </citation>
    <scope>NUCLEOTIDE SEQUENCE [LARGE SCALE GENOMIC DNA]</scope>
    <source>
        <strain evidence="2">25433</strain>
    </source>
</reference>